<dbReference type="RefSeq" id="XP_024867624.1">
    <property type="nucleotide sequence ID" value="XM_025011856.1"/>
</dbReference>
<reference evidence="3" key="1">
    <citation type="submission" date="2025-08" db="UniProtKB">
        <authorList>
            <consortium name="RefSeq"/>
        </authorList>
    </citation>
    <scope>IDENTIFICATION</scope>
    <source>
        <tissue evidence="3">Whole body</tissue>
    </source>
</reference>
<dbReference type="InterPro" id="IPR053317">
    <property type="entry name" value="Tubulin_polyglutamylase"/>
</dbReference>
<evidence type="ECO:0000313" key="3">
    <source>
        <dbReference type="RefSeq" id="XP_024867624.1"/>
    </source>
</evidence>
<dbReference type="Pfam" id="PF03133">
    <property type="entry name" value="TTL"/>
    <property type="match status" value="1"/>
</dbReference>
<dbReference type="InterPro" id="IPR004344">
    <property type="entry name" value="TTL/TTLL_fam"/>
</dbReference>
<dbReference type="PROSITE" id="PS51221">
    <property type="entry name" value="TTL"/>
    <property type="match status" value="1"/>
</dbReference>
<proteinExistence type="predicted"/>
<dbReference type="OrthoDB" id="202825at2759"/>
<dbReference type="PANTHER" id="PTHR47113">
    <property type="entry name" value="LD09343P"/>
    <property type="match status" value="1"/>
</dbReference>
<dbReference type="CTD" id="41300"/>
<keyword evidence="1" id="KW-1133">Transmembrane helix</keyword>
<dbReference type="PANTHER" id="PTHR47113:SF1">
    <property type="entry name" value="LD09343P"/>
    <property type="match status" value="1"/>
</dbReference>
<protein>
    <submittedName>
        <fullName evidence="3">Tubulin polyglutamylase TTLL6</fullName>
    </submittedName>
</protein>
<organism evidence="2 3">
    <name type="scientific">Temnothorax curvispinosus</name>
    <dbReference type="NCBI Taxonomy" id="300111"/>
    <lineage>
        <taxon>Eukaryota</taxon>
        <taxon>Metazoa</taxon>
        <taxon>Ecdysozoa</taxon>
        <taxon>Arthropoda</taxon>
        <taxon>Hexapoda</taxon>
        <taxon>Insecta</taxon>
        <taxon>Pterygota</taxon>
        <taxon>Neoptera</taxon>
        <taxon>Endopterygota</taxon>
        <taxon>Hymenoptera</taxon>
        <taxon>Apocrita</taxon>
        <taxon>Aculeata</taxon>
        <taxon>Formicoidea</taxon>
        <taxon>Formicidae</taxon>
        <taxon>Myrmicinae</taxon>
        <taxon>Temnothorax</taxon>
    </lineage>
</organism>
<accession>A0A6J1PDM0</accession>
<dbReference type="GeneID" id="112451932"/>
<sequence length="510" mass="60026">MSNEKKRGKEQDKKRTQCAMERHIMNLKVKTVLKIILSFIVGPLVLYGIFFVCLRYQIHLRHLIERPIIINEVRPKFWIYAKSNNTGYLKHVYAVLQRLGFQEGNNESDWDLLWAHDYPFRVLSASLNNVQQHQRVNHFPGCGYITNKVELSTSRGGRYIPAAFKMPEDRKAFLDYAKLNPAKRFVQKLNDHRGIRICSSSDANFTAGTFIQEFIERPFLVNGYKFDIGVYTVITSVDPLRVYIYKGDVLFRFCPVEYYPFDPKILNKYVVGDDYLPIWNVPSLKRYYTELGHSMKDSFDAYVREQGKNPAEMWDRVYDAIREVALMKEAQIKEVSKRFGNGRTFFELVRFDLVLDEDLNVYMMEANMSPNLSSAHYPPNQLLYEQVIFNTFALVGIAKRTRKESLKISNEKEEEMEIANKNIVVLPELCKKCDNDCFRVECQLCRPCFTSETKLILTQSYLEHQNRMDFQRIFPPPITRDMMLKNYTLRNQLLIRWYQGKCDVDKTWCS</sequence>
<evidence type="ECO:0000313" key="2">
    <source>
        <dbReference type="Proteomes" id="UP000504618"/>
    </source>
</evidence>
<keyword evidence="1" id="KW-0812">Transmembrane</keyword>
<gene>
    <name evidence="3" type="primary">LOC112451932</name>
</gene>
<keyword evidence="2" id="KW-1185">Reference proteome</keyword>
<dbReference type="Proteomes" id="UP000504618">
    <property type="component" value="Unplaced"/>
</dbReference>
<keyword evidence="1" id="KW-0472">Membrane</keyword>
<evidence type="ECO:0000256" key="1">
    <source>
        <dbReference type="SAM" id="Phobius"/>
    </source>
</evidence>
<feature type="transmembrane region" description="Helical" evidence="1">
    <location>
        <begin position="32"/>
        <end position="52"/>
    </location>
</feature>
<dbReference type="Gene3D" id="3.30.470.20">
    <property type="entry name" value="ATP-grasp fold, B domain"/>
    <property type="match status" value="1"/>
</dbReference>
<dbReference type="SUPFAM" id="SSF56059">
    <property type="entry name" value="Glutathione synthetase ATP-binding domain-like"/>
    <property type="match status" value="1"/>
</dbReference>
<name>A0A6J1PDM0_9HYME</name>
<dbReference type="AlphaFoldDB" id="A0A6J1PDM0"/>